<dbReference type="AlphaFoldDB" id="A0A9Q9ECQ0"/>
<proteinExistence type="predicted"/>
<evidence type="ECO:0000256" key="1">
    <source>
        <dbReference type="SAM" id="MobiDB-lite"/>
    </source>
</evidence>
<feature type="compositionally biased region" description="Acidic residues" evidence="1">
    <location>
        <begin position="181"/>
        <end position="197"/>
    </location>
</feature>
<dbReference type="Proteomes" id="UP001056384">
    <property type="component" value="Chromosome 1"/>
</dbReference>
<reference evidence="2" key="1">
    <citation type="submission" date="2022-06" db="EMBL/GenBank/DDBJ databases">
        <title>Complete genome sequences of two strains of the flax pathogen Septoria linicola.</title>
        <authorList>
            <person name="Lapalu N."/>
            <person name="Simon A."/>
            <person name="Demenou B."/>
            <person name="Paumier D."/>
            <person name="Guillot M.-P."/>
            <person name="Gout L."/>
            <person name="Valade R."/>
        </authorList>
    </citation>
    <scope>NUCLEOTIDE SEQUENCE</scope>
    <source>
        <strain evidence="2">SE15195</strain>
    </source>
</reference>
<keyword evidence="3" id="KW-1185">Reference proteome</keyword>
<gene>
    <name evidence="2" type="ORF">Slin15195_G002550</name>
</gene>
<evidence type="ECO:0000313" key="3">
    <source>
        <dbReference type="Proteomes" id="UP001056384"/>
    </source>
</evidence>
<feature type="region of interest" description="Disordered" evidence="1">
    <location>
        <begin position="171"/>
        <end position="200"/>
    </location>
</feature>
<accession>A0A9Q9ECQ0</accession>
<protein>
    <submittedName>
        <fullName evidence="2">Uncharacterized protein</fullName>
    </submittedName>
</protein>
<name>A0A9Q9ECQ0_9PEZI</name>
<sequence>MNANAIEALSPENYNNPGHFRTRKLVYAFWAIQPKTEPDLNGYEYSEDGIMELQEHTGDAPDGPYKPKLMCDPTFMELQTASSEARDANGLAIPIDPSRPNGEKWKLKDWEEKDNWYFWYYSFVTEHGYIVLSKRGYPALSGIDAPWPIDPRTGQPSTCMSNLASTLFPVQKGDDGSGSDFDSDASSDGGMDSEQDDTSAPWSDAVWIILCPSSFRQGRLNIPATPPQNGAILDDQEITALTFDHEVLHIADPRMDDFDSVVPLPGNDMSQKSHFLMQKGRPTLRGIACMILAKWEAAEPVTESYEAQTTLNPESYAWASFALWLQGQCGVDFSSGLCSA</sequence>
<organism evidence="2 3">
    <name type="scientific">Septoria linicola</name>
    <dbReference type="NCBI Taxonomy" id="215465"/>
    <lineage>
        <taxon>Eukaryota</taxon>
        <taxon>Fungi</taxon>
        <taxon>Dikarya</taxon>
        <taxon>Ascomycota</taxon>
        <taxon>Pezizomycotina</taxon>
        <taxon>Dothideomycetes</taxon>
        <taxon>Dothideomycetidae</taxon>
        <taxon>Mycosphaerellales</taxon>
        <taxon>Mycosphaerellaceae</taxon>
        <taxon>Septoria</taxon>
    </lineage>
</organism>
<evidence type="ECO:0000313" key="2">
    <source>
        <dbReference type="EMBL" id="USW46936.1"/>
    </source>
</evidence>
<dbReference type="EMBL" id="CP099418">
    <property type="protein sequence ID" value="USW46936.1"/>
    <property type="molecule type" value="Genomic_DNA"/>
</dbReference>